<organism evidence="1 2">
    <name type="scientific">Angomonas deanei</name>
    <dbReference type="NCBI Taxonomy" id="59799"/>
    <lineage>
        <taxon>Eukaryota</taxon>
        <taxon>Discoba</taxon>
        <taxon>Euglenozoa</taxon>
        <taxon>Kinetoplastea</taxon>
        <taxon>Metakinetoplastina</taxon>
        <taxon>Trypanosomatida</taxon>
        <taxon>Trypanosomatidae</taxon>
        <taxon>Strigomonadinae</taxon>
        <taxon>Angomonas</taxon>
    </lineage>
</organism>
<dbReference type="EMBL" id="LR877156">
    <property type="protein sequence ID" value="CAD2219029.1"/>
    <property type="molecule type" value="Genomic_DNA"/>
</dbReference>
<dbReference type="AlphaFoldDB" id="A0A7G2CHZ2"/>
<sequence length="379" mass="40963">MPTPIPLVGGKNILLEADGAVLTITTDLSKDFGLSSTGKSVTVASTSGNKPLGSSNAFLGLNIFTKSIEARDLSGVSSLLGDFTDMGEGCQWRVLEDKKTLCIKIDFSTVKEREASSGKSFLLACSKGNKPIGSTGIVCGLNCYRPVDKAFEVGKLCEATAGATNLTYPSKKAFDHFEADFSAPNCFQVRYTFVKGALKDKEIAKMPSFFVDGITTALLIGEIQKKKKADPAETVDPNRSGLLEHENIKNVKVDCKKTDEETFQLTITIDPTKTFGRTGSAKSLMVATSSGYREVLYKGLPVCRLNLNFYKSAKITDDEVRAVLEELLGGLSHEAVTALSFKTVLKDVLTKLGLEESHGEAIKEMVKNNVKDIIGKMEQ</sequence>
<evidence type="ECO:0000313" key="1">
    <source>
        <dbReference type="EMBL" id="CAD2219029.1"/>
    </source>
</evidence>
<protein>
    <submittedName>
        <fullName evidence="1">Uncharacterized protein</fullName>
    </submittedName>
</protein>
<dbReference type="Proteomes" id="UP000515908">
    <property type="component" value="Chromosome 12"/>
</dbReference>
<name>A0A7G2CHZ2_9TRYP</name>
<reference evidence="1 2" key="1">
    <citation type="submission" date="2020-08" db="EMBL/GenBank/DDBJ databases">
        <authorList>
            <person name="Newling K."/>
            <person name="Davey J."/>
            <person name="Forrester S."/>
        </authorList>
    </citation>
    <scope>NUCLEOTIDE SEQUENCE [LARGE SCALE GENOMIC DNA]</scope>
    <source>
        <strain evidence="2">Crithidia deanei Carvalho (ATCC PRA-265)</strain>
    </source>
</reference>
<accession>A0A7G2CHZ2</accession>
<proteinExistence type="predicted"/>
<evidence type="ECO:0000313" key="2">
    <source>
        <dbReference type="Proteomes" id="UP000515908"/>
    </source>
</evidence>
<gene>
    <name evidence="1" type="ORF">ADEAN_000652200</name>
</gene>
<dbReference type="VEuPathDB" id="TriTrypDB:ADEAN_000652200"/>
<keyword evidence="2" id="KW-1185">Reference proteome</keyword>